<organism evidence="1 2">
    <name type="scientific">Sorangium cellulosum</name>
    <name type="common">Polyangium cellulosum</name>
    <dbReference type="NCBI Taxonomy" id="56"/>
    <lineage>
        <taxon>Bacteria</taxon>
        <taxon>Pseudomonadati</taxon>
        <taxon>Myxococcota</taxon>
        <taxon>Polyangia</taxon>
        <taxon>Polyangiales</taxon>
        <taxon>Polyangiaceae</taxon>
        <taxon>Sorangium</taxon>
    </lineage>
</organism>
<protein>
    <submittedName>
        <fullName evidence="1">Uncharacterized protein</fullName>
    </submittedName>
</protein>
<name>A0A150TSI1_SORCE</name>
<dbReference type="EMBL" id="JEME01001344">
    <property type="protein sequence ID" value="KYG07428.1"/>
    <property type="molecule type" value="Genomic_DNA"/>
</dbReference>
<accession>A0A150TSI1</accession>
<gene>
    <name evidence="1" type="ORF">BE21_02520</name>
</gene>
<sequence length="110" mass="12050">MRVRLIIENGGRAVSKFVDLPEVPSVGALVQADRTRRVVGVELAAEHGEHAIYLAEDATDLAVYIQPAAHLARLDAMKADGWEVEDEDALRAWLRERLGQPGRPGAVERA</sequence>
<proteinExistence type="predicted"/>
<reference evidence="1 2" key="1">
    <citation type="submission" date="2014-02" db="EMBL/GenBank/DDBJ databases">
        <title>The small core and large imbalanced accessory genome model reveals a collaborative survival strategy of Sorangium cellulosum strains in nature.</title>
        <authorList>
            <person name="Han K."/>
            <person name="Peng R."/>
            <person name="Blom J."/>
            <person name="Li Y.-Z."/>
        </authorList>
    </citation>
    <scope>NUCLEOTIDE SEQUENCE [LARGE SCALE GENOMIC DNA]</scope>
    <source>
        <strain evidence="1 2">So0007-03</strain>
    </source>
</reference>
<evidence type="ECO:0000313" key="2">
    <source>
        <dbReference type="Proteomes" id="UP000075502"/>
    </source>
</evidence>
<comment type="caution">
    <text evidence="1">The sequence shown here is derived from an EMBL/GenBank/DDBJ whole genome shotgun (WGS) entry which is preliminary data.</text>
</comment>
<dbReference type="Proteomes" id="UP000075502">
    <property type="component" value="Unassembled WGS sequence"/>
</dbReference>
<dbReference type="AlphaFoldDB" id="A0A150TSI1"/>
<evidence type="ECO:0000313" key="1">
    <source>
        <dbReference type="EMBL" id="KYG07428.1"/>
    </source>
</evidence>